<gene>
    <name evidence="3" type="ORF">NC661_17300</name>
</gene>
<dbReference type="RefSeq" id="WP_259869337.1">
    <property type="nucleotide sequence ID" value="NZ_JAMQJZ010000016.1"/>
</dbReference>
<dbReference type="Proteomes" id="UP001145072">
    <property type="component" value="Unassembled WGS sequence"/>
</dbReference>
<dbReference type="AlphaFoldDB" id="A0A9X3WRQ2"/>
<sequence>MISLFLGDVLDGVLDSIFDSIGEFFNPLLLFSTLAVIGGSGVLFTKYTGLSGAYVLLISLVIGLGAYLLIYYFLVIPLSNAEASSSFSVQELEGKLGEVITTIPANGYGEIFIESPNGSRSETAKSFDEVEIKQGQKIVVVEVIDQILYVSKLDEF</sequence>
<dbReference type="EMBL" id="JAMQJZ010000016">
    <property type="protein sequence ID" value="MDC3422119.1"/>
    <property type="molecule type" value="Genomic_DNA"/>
</dbReference>
<dbReference type="Pfam" id="PF25842">
    <property type="entry name" value="NfeD_TM"/>
    <property type="match status" value="1"/>
</dbReference>
<proteinExistence type="predicted"/>
<evidence type="ECO:0000259" key="2">
    <source>
        <dbReference type="Pfam" id="PF25842"/>
    </source>
</evidence>
<dbReference type="InterPro" id="IPR012340">
    <property type="entry name" value="NA-bd_OB-fold"/>
</dbReference>
<name>A0A9X3WRQ2_9BACI</name>
<feature type="transmembrane region" description="Helical" evidence="1">
    <location>
        <begin position="24"/>
        <end position="45"/>
    </location>
</feature>
<keyword evidence="1" id="KW-0472">Membrane</keyword>
<keyword evidence="4" id="KW-1185">Reference proteome</keyword>
<accession>A0A9X3WRQ2</accession>
<feature type="transmembrane region" description="Helical" evidence="1">
    <location>
        <begin position="52"/>
        <end position="74"/>
    </location>
</feature>
<keyword evidence="1" id="KW-1133">Transmembrane helix</keyword>
<reference evidence="3" key="1">
    <citation type="submission" date="2022-06" db="EMBL/GenBank/DDBJ databases">
        <title>Aquibacillus sp. a new bacterium isolated from soil saline samples.</title>
        <authorList>
            <person name="Galisteo C."/>
            <person name="De La Haba R."/>
            <person name="Sanchez-Porro C."/>
            <person name="Ventosa A."/>
        </authorList>
    </citation>
    <scope>NUCLEOTIDE SEQUENCE</scope>
    <source>
        <strain evidence="3">JCM 12387</strain>
    </source>
</reference>
<organism evidence="3 4">
    <name type="scientific">Aquibacillus koreensis</name>
    <dbReference type="NCBI Taxonomy" id="279446"/>
    <lineage>
        <taxon>Bacteria</taxon>
        <taxon>Bacillati</taxon>
        <taxon>Bacillota</taxon>
        <taxon>Bacilli</taxon>
        <taxon>Bacillales</taxon>
        <taxon>Bacillaceae</taxon>
        <taxon>Aquibacillus</taxon>
    </lineage>
</organism>
<feature type="domain" description="Membrane protein NfeD2 N-terminal transmembrane" evidence="2">
    <location>
        <begin position="2"/>
        <end position="82"/>
    </location>
</feature>
<protein>
    <submittedName>
        <fullName evidence="3">NfeD family protein</fullName>
    </submittedName>
</protein>
<evidence type="ECO:0000256" key="1">
    <source>
        <dbReference type="SAM" id="Phobius"/>
    </source>
</evidence>
<evidence type="ECO:0000313" key="4">
    <source>
        <dbReference type="Proteomes" id="UP001145072"/>
    </source>
</evidence>
<keyword evidence="1" id="KW-0812">Transmembrane</keyword>
<comment type="caution">
    <text evidence="3">The sequence shown here is derived from an EMBL/GenBank/DDBJ whole genome shotgun (WGS) entry which is preliminary data.</text>
</comment>
<dbReference type="Gene3D" id="2.40.50.140">
    <property type="entry name" value="Nucleic acid-binding proteins"/>
    <property type="match status" value="1"/>
</dbReference>
<evidence type="ECO:0000313" key="3">
    <source>
        <dbReference type="EMBL" id="MDC3422119.1"/>
    </source>
</evidence>
<dbReference type="InterPro" id="IPR058653">
    <property type="entry name" value="NfeD2_TM"/>
</dbReference>